<feature type="domain" description="Heterogeneous nuclear ribonucleoprotein Q acidic" evidence="2">
    <location>
        <begin position="100"/>
        <end position="159"/>
    </location>
</feature>
<evidence type="ECO:0000313" key="3">
    <source>
        <dbReference type="EMBL" id="CAL5224723.1"/>
    </source>
</evidence>
<protein>
    <submittedName>
        <fullName evidence="3">G7455 protein</fullName>
    </submittedName>
</protein>
<evidence type="ECO:0000256" key="1">
    <source>
        <dbReference type="SAM" id="MobiDB-lite"/>
    </source>
</evidence>
<evidence type="ECO:0000313" key="4">
    <source>
        <dbReference type="Proteomes" id="UP001497392"/>
    </source>
</evidence>
<comment type="caution">
    <text evidence="3">The sequence shown here is derived from an EMBL/GenBank/DDBJ whole genome shotgun (WGS) entry which is preliminary data.</text>
</comment>
<organism evidence="3 4">
    <name type="scientific">Coccomyxa viridis</name>
    <dbReference type="NCBI Taxonomy" id="1274662"/>
    <lineage>
        <taxon>Eukaryota</taxon>
        <taxon>Viridiplantae</taxon>
        <taxon>Chlorophyta</taxon>
        <taxon>core chlorophytes</taxon>
        <taxon>Trebouxiophyceae</taxon>
        <taxon>Trebouxiophyceae incertae sedis</taxon>
        <taxon>Coccomyxaceae</taxon>
        <taxon>Coccomyxa</taxon>
    </lineage>
</organism>
<evidence type="ECO:0000259" key="2">
    <source>
        <dbReference type="Pfam" id="PF18360"/>
    </source>
</evidence>
<feature type="compositionally biased region" description="Basic and acidic residues" evidence="1">
    <location>
        <begin position="98"/>
        <end position="107"/>
    </location>
</feature>
<feature type="region of interest" description="Disordered" evidence="1">
    <location>
        <begin position="1"/>
        <end position="51"/>
    </location>
</feature>
<accession>A0ABP1FXV9</accession>
<name>A0ABP1FXV9_9CHLO</name>
<keyword evidence="4" id="KW-1185">Reference proteome</keyword>
<sequence length="298" mass="31386">MKGSGPAFTRAVHRSSPHRTIVASPCQTDQVPGAGVPTEAARPPPGARPEADLLGARQAGMTGALKVLGASAAAQVRDASAAPGAAAAHVEEEEEEEGTGRGDISTRDLDTRTMDALEDLAHDLGDDAALAAVDRFAEANFGRITNKSGFLMGIIRRVQEDGPARGNVDLDILPRSVRYRLKDVIDDGRISKSDIDARMLKALADLPVDLGIEAIDKFAMASLDSIRSKTGFMMGIIKRIQQDLSGRYRDPYPRDRGYGGGGGGGGYGRDRYDRGGYDRGYGSRYGGGGGGGGGYGRY</sequence>
<dbReference type="CDD" id="cd21039">
    <property type="entry name" value="NURR"/>
    <property type="match status" value="2"/>
</dbReference>
<feature type="region of interest" description="Disordered" evidence="1">
    <location>
        <begin position="247"/>
        <end position="270"/>
    </location>
</feature>
<reference evidence="3 4" key="1">
    <citation type="submission" date="2024-06" db="EMBL/GenBank/DDBJ databases">
        <authorList>
            <person name="Kraege A."/>
            <person name="Thomma B."/>
        </authorList>
    </citation>
    <scope>NUCLEOTIDE SEQUENCE [LARGE SCALE GENOMIC DNA]</scope>
</reference>
<feature type="domain" description="Heterogeneous nuclear ribonucleoprotein Q acidic" evidence="2">
    <location>
        <begin position="173"/>
        <end position="241"/>
    </location>
</feature>
<feature type="compositionally biased region" description="Gly residues" evidence="1">
    <location>
        <begin position="258"/>
        <end position="267"/>
    </location>
</feature>
<proteinExistence type="predicted"/>
<dbReference type="InterPro" id="IPR041337">
    <property type="entry name" value="hnRNP_Q_AcD"/>
</dbReference>
<gene>
    <name evidence="3" type="primary">g7455</name>
    <name evidence="3" type="ORF">VP750_LOCUS6382</name>
</gene>
<dbReference type="EMBL" id="CAXHTA020000011">
    <property type="protein sequence ID" value="CAL5224723.1"/>
    <property type="molecule type" value="Genomic_DNA"/>
</dbReference>
<dbReference type="Proteomes" id="UP001497392">
    <property type="component" value="Unassembled WGS sequence"/>
</dbReference>
<feature type="region of interest" description="Disordered" evidence="1">
    <location>
        <begin position="83"/>
        <end position="107"/>
    </location>
</feature>
<dbReference type="Pfam" id="PF18360">
    <property type="entry name" value="hnRNP_Q_AcD"/>
    <property type="match status" value="2"/>
</dbReference>
<feature type="compositionally biased region" description="Basic and acidic residues" evidence="1">
    <location>
        <begin position="247"/>
        <end position="257"/>
    </location>
</feature>